<dbReference type="RefSeq" id="WP_003505964.1">
    <property type="nucleotide sequence ID" value="NZ_BAABZD010000030.1"/>
</dbReference>
<dbReference type="SUPFAM" id="SSF103481">
    <property type="entry name" value="Multidrug resistance efflux transporter EmrE"/>
    <property type="match status" value="2"/>
</dbReference>
<dbReference type="Pfam" id="PF00892">
    <property type="entry name" value="EamA"/>
    <property type="match status" value="2"/>
</dbReference>
<keyword evidence="2" id="KW-1133">Transmembrane helix</keyword>
<feature type="transmembrane region" description="Helical" evidence="2">
    <location>
        <begin position="249"/>
        <end position="271"/>
    </location>
</feature>
<dbReference type="GO" id="GO:0016020">
    <property type="term" value="C:membrane"/>
    <property type="evidence" value="ECO:0007669"/>
    <property type="project" value="InterPro"/>
</dbReference>
<feature type="transmembrane region" description="Helical" evidence="2">
    <location>
        <begin position="219"/>
        <end position="243"/>
    </location>
</feature>
<comment type="caution">
    <text evidence="4">The sequence shown here is derived from an EMBL/GenBank/DDBJ whole genome shotgun (WGS) entry which is preliminary data.</text>
</comment>
<dbReference type="EMBL" id="JAINVB010000002">
    <property type="protein sequence ID" value="MCK0088868.1"/>
    <property type="molecule type" value="Genomic_DNA"/>
</dbReference>
<feature type="transmembrane region" description="Helical" evidence="2">
    <location>
        <begin position="190"/>
        <end position="207"/>
    </location>
</feature>
<name>A0AAW5FAU6_CLOSY</name>
<keyword evidence="2" id="KW-0472">Membrane</keyword>
<feature type="domain" description="EamA" evidence="3">
    <location>
        <begin position="2"/>
        <end position="147"/>
    </location>
</feature>
<feature type="transmembrane region" description="Helical" evidence="2">
    <location>
        <begin position="160"/>
        <end position="178"/>
    </location>
</feature>
<protein>
    <submittedName>
        <fullName evidence="4">EamA family transporter</fullName>
    </submittedName>
</protein>
<organism evidence="4 5">
    <name type="scientific">Clostridium symbiosum</name>
    <name type="common">Bacteroides symbiosus</name>
    <dbReference type="NCBI Taxonomy" id="1512"/>
    <lineage>
        <taxon>Bacteria</taxon>
        <taxon>Bacillati</taxon>
        <taxon>Bacillota</taxon>
        <taxon>Clostridia</taxon>
        <taxon>Lachnospirales</taxon>
        <taxon>Lachnospiraceae</taxon>
        <taxon>Otoolea</taxon>
    </lineage>
</organism>
<feature type="transmembrane region" description="Helical" evidence="2">
    <location>
        <begin position="130"/>
        <end position="148"/>
    </location>
</feature>
<dbReference type="Gene3D" id="1.10.3730.20">
    <property type="match status" value="2"/>
</dbReference>
<evidence type="ECO:0000259" key="3">
    <source>
        <dbReference type="Pfam" id="PF00892"/>
    </source>
</evidence>
<evidence type="ECO:0000313" key="5">
    <source>
        <dbReference type="Proteomes" id="UP001203136"/>
    </source>
</evidence>
<dbReference type="InterPro" id="IPR037185">
    <property type="entry name" value="EmrE-like"/>
</dbReference>
<feature type="domain" description="EamA" evidence="3">
    <location>
        <begin position="163"/>
        <end position="294"/>
    </location>
</feature>
<dbReference type="AlphaFoldDB" id="A0AAW5FAU6"/>
<keyword evidence="2" id="KW-0812">Transmembrane</keyword>
<comment type="similarity">
    <text evidence="1">Belongs to the EamA transporter family.</text>
</comment>
<proteinExistence type="inferred from homology"/>
<evidence type="ECO:0000313" key="4">
    <source>
        <dbReference type="EMBL" id="MCK0088868.1"/>
    </source>
</evidence>
<evidence type="ECO:0000256" key="2">
    <source>
        <dbReference type="SAM" id="Phobius"/>
    </source>
</evidence>
<reference evidence="4" key="1">
    <citation type="journal article" date="2022" name="Cell Host Microbe">
        <title>Colonization of the live biotherapeutic product VE303 and modulation of the microbiota and metabolites in healthy volunteers.</title>
        <authorList>
            <person name="Dsouza M."/>
            <person name="Menon R."/>
            <person name="Crossette E."/>
            <person name="Bhattarai S.K."/>
            <person name="Schneider J."/>
            <person name="Kim Y.G."/>
            <person name="Reddy S."/>
            <person name="Caballero S."/>
            <person name="Felix C."/>
            <person name="Cornacchione L."/>
            <person name="Hendrickson J."/>
            <person name="Watson A.R."/>
            <person name="Minot S.S."/>
            <person name="Greenfield N."/>
            <person name="Schopf L."/>
            <person name="Szabady R."/>
            <person name="Patarroyo J."/>
            <person name="Smith W."/>
            <person name="Harrison P."/>
            <person name="Kuijper E.J."/>
            <person name="Kelly C.P."/>
            <person name="Olle B."/>
            <person name="Bobilev D."/>
            <person name="Silber J.L."/>
            <person name="Bucci V."/>
            <person name="Roberts B."/>
            <person name="Faith J."/>
            <person name="Norman J.M."/>
        </authorList>
    </citation>
    <scope>NUCLEOTIDE SEQUENCE</scope>
    <source>
        <strain evidence="4">VE303-04</strain>
    </source>
</reference>
<feature type="transmembrane region" description="Helical" evidence="2">
    <location>
        <begin position="102"/>
        <end position="124"/>
    </location>
</feature>
<dbReference type="InterPro" id="IPR000620">
    <property type="entry name" value="EamA_dom"/>
</dbReference>
<gene>
    <name evidence="4" type="ORF">K5I21_23990</name>
</gene>
<evidence type="ECO:0000256" key="1">
    <source>
        <dbReference type="ARBA" id="ARBA00007362"/>
    </source>
</evidence>
<feature type="transmembrane region" description="Helical" evidence="2">
    <location>
        <begin position="71"/>
        <end position="93"/>
    </location>
</feature>
<accession>A0AAW5FAU6</accession>
<sequence length="295" mass="31896">MIYLILAALCSASMAVALRLSEGYSSNKYAILTGNYVTCTFIAYILLPEKRILPSLTNLFRAGAEAGAESAMMTAVLAGIINGVFFLGMLLLLQYSIKKNGAVLSSAFAKLGIMLPVAASVLFLNERPTLLQTAGMLLVAAAILVINLEKGKGGASSKMLLLVLFLFSGMGDGMAKVFERIGERRFDALFLFYTFLTALVLSLIPMMRERFSVNRKMSAADFISGIFVGIPNYFSTSLLLAAVTRLPAYLVYPCFSVGTILIVSFVSVLLLKDKMTRRQVYGCGLILAALVLLNL</sequence>
<dbReference type="Proteomes" id="UP001203136">
    <property type="component" value="Unassembled WGS sequence"/>
</dbReference>